<dbReference type="EMBL" id="SSDS01000095">
    <property type="protein sequence ID" value="TXG75901.1"/>
    <property type="molecule type" value="Genomic_DNA"/>
</dbReference>
<proteinExistence type="predicted"/>
<gene>
    <name evidence="1" type="ORF">E6Q11_06110</name>
</gene>
<sequence length="124" mass="13662">MRTYSEFTGEHPGMFFWSCDAGLVEDDFGNEVRGLDVLIYETEDDMDADTDNTLSIGRETVIDDREAMAVVREGDQTIGTWSIWTAPNQFLRGLVAQAVEDGEATAQDAEGCTVTAVRQDGEKS</sequence>
<protein>
    <submittedName>
        <fullName evidence="1">Uncharacterized protein</fullName>
    </submittedName>
</protein>
<organism evidence="1 2">
    <name type="scientific">Candidatus Dojkabacteria bacterium</name>
    <dbReference type="NCBI Taxonomy" id="2099670"/>
    <lineage>
        <taxon>Bacteria</taxon>
        <taxon>Candidatus Dojkabacteria</taxon>
    </lineage>
</organism>
<comment type="caution">
    <text evidence="1">The sequence shown here is derived from an EMBL/GenBank/DDBJ whole genome shotgun (WGS) entry which is preliminary data.</text>
</comment>
<evidence type="ECO:0000313" key="2">
    <source>
        <dbReference type="Proteomes" id="UP000321026"/>
    </source>
</evidence>
<accession>A0A5C7J2Z9</accession>
<reference evidence="1 2" key="1">
    <citation type="submission" date="2018-09" db="EMBL/GenBank/DDBJ databases">
        <title>Metagenome Assembled Genomes from an Advanced Water Purification Facility.</title>
        <authorList>
            <person name="Stamps B.W."/>
            <person name="Spear J.R."/>
        </authorList>
    </citation>
    <scope>NUCLEOTIDE SEQUENCE [LARGE SCALE GENOMIC DNA]</scope>
    <source>
        <strain evidence="1">Bin_63_2</strain>
    </source>
</reference>
<dbReference type="Proteomes" id="UP000321026">
    <property type="component" value="Unassembled WGS sequence"/>
</dbReference>
<evidence type="ECO:0000313" key="1">
    <source>
        <dbReference type="EMBL" id="TXG75901.1"/>
    </source>
</evidence>
<name>A0A5C7J2Z9_9BACT</name>
<dbReference type="AlphaFoldDB" id="A0A5C7J2Z9"/>